<dbReference type="InterPro" id="IPR011989">
    <property type="entry name" value="ARM-like"/>
</dbReference>
<sequence>MMEQSNSLLLNEEALKLCTDSRKPVFVYEWLRYLDRILPAAQKADIKSVQKKLIEQLTSRILAAPGPPTRELLAKCIAQVYSVGDTYSLFETINTCNDILKGRDDSPTHLPVKLAALRCLGAMYETLGRLVGRSYEESFHHMARWLKNAESQGRTELLYTFAKLVKGLGVGASSIHKDLYKILKTHMSDRVVMVRTAAINCLTLLIPVYPFLYTNEVESIGTLCFKALESSNYEVRHAVAQLFGALLCTAMNPPRRYMSGNRNQQNASSLKVVTIEDCFGILSHGFLRGGIGGFLKTGTVAVAGGQKEIRIGVALAYVALLRELGPLWLEKNLIFIIKHLMDVIAKCGPLAYTNNPIQAAEVVYMRRCIGYILRSTVGTILSEQAQIAVCKQLGTILADCINSFADYNLDPGNEKMLGPETYASAQTAIIILLEISCLVRQIGTAVTPLFTEASGIMEPVFACLLHPVQAARIAASWCLRCVTISVPSQLTPLIDRCVNRLEHMKSCGDAISGYSFALSALLVGSIQCKLGIPHAKSRLCFSIQKVKNLKRLKSTKKKSNKYN</sequence>
<gene>
    <name evidence="1" type="ORF">LOAG_10587</name>
</gene>
<accession>A0A1S0TPL5</accession>
<name>A0A1S0TPL5_LOALO</name>
<dbReference type="GO" id="GO:0042147">
    <property type="term" value="P:retrograde transport, endosome to Golgi"/>
    <property type="evidence" value="ECO:0007669"/>
    <property type="project" value="TreeGrafter"/>
</dbReference>
<dbReference type="KEGG" id="loa:LOAG_10587"/>
<dbReference type="GO" id="GO:0005794">
    <property type="term" value="C:Golgi apparatus"/>
    <property type="evidence" value="ECO:0007669"/>
    <property type="project" value="TreeGrafter"/>
</dbReference>
<dbReference type="GO" id="GO:0005829">
    <property type="term" value="C:cytosol"/>
    <property type="evidence" value="ECO:0007669"/>
    <property type="project" value="GOC"/>
</dbReference>
<evidence type="ECO:0000313" key="1">
    <source>
        <dbReference type="EMBL" id="EFO17909.1"/>
    </source>
</evidence>
<dbReference type="PANTHER" id="PTHR21663:SF0">
    <property type="entry name" value="HEAT REPEAT-CONTAINING PROTEIN 5B"/>
    <property type="match status" value="1"/>
</dbReference>
<protein>
    <recommendedName>
        <fullName evidence="2">HEAT repeat family protein</fullName>
    </recommendedName>
</protein>
<dbReference type="PANTHER" id="PTHR21663">
    <property type="entry name" value="HYPOTHETICAL HEAT DOMAIN-CONTAINING"/>
    <property type="match status" value="1"/>
</dbReference>
<dbReference type="InterPro" id="IPR016024">
    <property type="entry name" value="ARM-type_fold"/>
</dbReference>
<evidence type="ECO:0008006" key="2">
    <source>
        <dbReference type="Google" id="ProtNLM"/>
    </source>
</evidence>
<dbReference type="GO" id="GO:0030139">
    <property type="term" value="C:endocytic vesicle"/>
    <property type="evidence" value="ECO:0007669"/>
    <property type="project" value="TreeGrafter"/>
</dbReference>
<dbReference type="OrthoDB" id="192608at2759"/>
<dbReference type="OMA" id="GITHAYI"/>
<dbReference type="SUPFAM" id="SSF48371">
    <property type="entry name" value="ARM repeat"/>
    <property type="match status" value="1"/>
</dbReference>
<dbReference type="GeneID" id="9948035"/>
<proteinExistence type="predicted"/>
<dbReference type="GO" id="GO:0016020">
    <property type="term" value="C:membrane"/>
    <property type="evidence" value="ECO:0007669"/>
    <property type="project" value="TreeGrafter"/>
</dbReference>
<feature type="non-terminal residue" evidence="1">
    <location>
        <position position="563"/>
    </location>
</feature>
<dbReference type="GO" id="GO:0008104">
    <property type="term" value="P:intracellular protein localization"/>
    <property type="evidence" value="ECO:0007669"/>
    <property type="project" value="TreeGrafter"/>
</dbReference>
<dbReference type="InParanoid" id="A0A1S0TPL5"/>
<dbReference type="GO" id="GO:0006897">
    <property type="term" value="P:endocytosis"/>
    <property type="evidence" value="ECO:0007669"/>
    <property type="project" value="TreeGrafter"/>
</dbReference>
<dbReference type="InterPro" id="IPR040108">
    <property type="entry name" value="Laa1/Sip1/HEATR5"/>
</dbReference>
<dbReference type="CTD" id="9948035"/>
<reference evidence="1" key="1">
    <citation type="submission" date="2012-04" db="EMBL/GenBank/DDBJ databases">
        <title>The Genome Sequence of Loa loa.</title>
        <authorList>
            <consortium name="The Broad Institute Genome Sequencing Platform"/>
            <consortium name="Broad Institute Genome Sequencing Center for Infectious Disease"/>
            <person name="Nutman T.B."/>
            <person name="Fink D.L."/>
            <person name="Russ C."/>
            <person name="Young S."/>
            <person name="Zeng Q."/>
            <person name="Gargeya S."/>
            <person name="Alvarado L."/>
            <person name="Berlin A."/>
            <person name="Chapman S.B."/>
            <person name="Chen Z."/>
            <person name="Freedman E."/>
            <person name="Gellesch M."/>
            <person name="Goldberg J."/>
            <person name="Griggs A."/>
            <person name="Gujja S."/>
            <person name="Heilman E.R."/>
            <person name="Heiman D."/>
            <person name="Howarth C."/>
            <person name="Mehta T."/>
            <person name="Neiman D."/>
            <person name="Pearson M."/>
            <person name="Roberts A."/>
            <person name="Saif S."/>
            <person name="Shea T."/>
            <person name="Shenoy N."/>
            <person name="Sisk P."/>
            <person name="Stolte C."/>
            <person name="Sykes S."/>
            <person name="White J."/>
            <person name="Yandava C."/>
            <person name="Haas B."/>
            <person name="Henn M.R."/>
            <person name="Nusbaum C."/>
            <person name="Birren B."/>
        </authorList>
    </citation>
    <scope>NUCLEOTIDE SEQUENCE [LARGE SCALE GENOMIC DNA]</scope>
</reference>
<dbReference type="AlphaFoldDB" id="A0A1S0TPL5"/>
<organism evidence="1">
    <name type="scientific">Loa loa</name>
    <name type="common">Eye worm</name>
    <name type="synonym">Filaria loa</name>
    <dbReference type="NCBI Taxonomy" id="7209"/>
    <lineage>
        <taxon>Eukaryota</taxon>
        <taxon>Metazoa</taxon>
        <taxon>Ecdysozoa</taxon>
        <taxon>Nematoda</taxon>
        <taxon>Chromadorea</taxon>
        <taxon>Rhabditida</taxon>
        <taxon>Spirurina</taxon>
        <taxon>Spiruromorpha</taxon>
        <taxon>Filarioidea</taxon>
        <taxon>Onchocercidae</taxon>
        <taxon>Loa</taxon>
    </lineage>
</organism>
<dbReference type="Gene3D" id="1.25.10.10">
    <property type="entry name" value="Leucine-rich Repeat Variant"/>
    <property type="match status" value="1"/>
</dbReference>
<dbReference type="EMBL" id="JH712082">
    <property type="protein sequence ID" value="EFO17909.1"/>
    <property type="molecule type" value="Genomic_DNA"/>
</dbReference>
<dbReference type="RefSeq" id="XP_003146159.1">
    <property type="nucleotide sequence ID" value="XM_003146111.1"/>
</dbReference>